<proteinExistence type="predicted"/>
<protein>
    <recommendedName>
        <fullName evidence="3">Nucleotidyltransferase</fullName>
    </recommendedName>
</protein>
<dbReference type="EMBL" id="CP000492">
    <property type="protein sequence ID" value="ABL64346.1"/>
    <property type="molecule type" value="Genomic_DNA"/>
</dbReference>
<name>A1BD69_CHLPD</name>
<dbReference type="InterPro" id="IPR014942">
    <property type="entry name" value="AbiEii"/>
</dbReference>
<dbReference type="HOGENOM" id="CLU_069344_1_0_10"/>
<dbReference type="Pfam" id="PF08843">
    <property type="entry name" value="AbiEii"/>
    <property type="match status" value="1"/>
</dbReference>
<organism evidence="1 2">
    <name type="scientific">Chlorobium phaeobacteroides (strain DSM 266 / SMG 266 / 2430)</name>
    <dbReference type="NCBI Taxonomy" id="290317"/>
    <lineage>
        <taxon>Bacteria</taxon>
        <taxon>Pseudomonadati</taxon>
        <taxon>Chlorobiota</taxon>
        <taxon>Chlorobiia</taxon>
        <taxon>Chlorobiales</taxon>
        <taxon>Chlorobiaceae</taxon>
        <taxon>Chlorobium/Pelodictyon group</taxon>
        <taxon>Chlorobium</taxon>
    </lineage>
</organism>
<dbReference type="eggNOG" id="COG4849">
    <property type="taxonomic scope" value="Bacteria"/>
</dbReference>
<dbReference type="KEGG" id="cph:Cpha266_0283"/>
<dbReference type="STRING" id="290317.Cpha266_0283"/>
<sequence>MNNISINISGRIDPERVTLLRDIKEVADGLAIHFFVVGAFARDLNFEHIHHIPAPRVTEDIDIGVEVADWETFRYLTDSLIDRDILKPTKSAHRFTGNSPAIVVDIIPYGGISNELKKISWPPDHRIIMSMLGFEEAFQSAMAVCLETEPLLEILVPSVPALTVMKIISWNDAYPNRNRDARDILFILENYHVIVSEYLYEPPAVLLEEEAFDLCLASVRLLGRKIAQLCSKITKETIVIILDRESEENGEVKMLSQMGSAGSFQTKQFENSLKLLKKLLQGIREETTKV</sequence>
<accession>A1BD69</accession>
<evidence type="ECO:0000313" key="1">
    <source>
        <dbReference type="EMBL" id="ABL64346.1"/>
    </source>
</evidence>
<dbReference type="OrthoDB" id="5918411at2"/>
<evidence type="ECO:0000313" key="2">
    <source>
        <dbReference type="Proteomes" id="UP000008701"/>
    </source>
</evidence>
<dbReference type="Proteomes" id="UP000008701">
    <property type="component" value="Chromosome"/>
</dbReference>
<reference evidence="1 2" key="1">
    <citation type="submission" date="2006-12" db="EMBL/GenBank/DDBJ databases">
        <title>Complete sequence of Chlorobium phaeobacteroides DSM 266.</title>
        <authorList>
            <consortium name="US DOE Joint Genome Institute"/>
            <person name="Copeland A."/>
            <person name="Lucas S."/>
            <person name="Lapidus A."/>
            <person name="Barry K."/>
            <person name="Detter J.C."/>
            <person name="Glavina del Rio T."/>
            <person name="Hammon N."/>
            <person name="Israni S."/>
            <person name="Pitluck S."/>
            <person name="Goltsman E."/>
            <person name="Schmutz J."/>
            <person name="Larimer F."/>
            <person name="Land M."/>
            <person name="Hauser L."/>
            <person name="Mikhailova N."/>
            <person name="Li T."/>
            <person name="Overmann J."/>
            <person name="Bryant D.A."/>
            <person name="Richardson P."/>
        </authorList>
    </citation>
    <scope>NUCLEOTIDE SEQUENCE [LARGE SCALE GENOMIC DNA]</scope>
    <source>
        <strain evidence="1 2">DSM 266</strain>
    </source>
</reference>
<gene>
    <name evidence="1" type="ordered locus">Cpha266_0283</name>
</gene>
<keyword evidence="2" id="KW-1185">Reference proteome</keyword>
<dbReference type="RefSeq" id="WP_011744182.1">
    <property type="nucleotide sequence ID" value="NC_008639.1"/>
</dbReference>
<dbReference type="AlphaFoldDB" id="A1BD69"/>
<evidence type="ECO:0008006" key="3">
    <source>
        <dbReference type="Google" id="ProtNLM"/>
    </source>
</evidence>